<dbReference type="RefSeq" id="WP_123226462.1">
    <property type="nucleotide sequence ID" value="NZ_RJSE01000003.1"/>
</dbReference>
<evidence type="ECO:0000313" key="1">
    <source>
        <dbReference type="EMBL" id="RNL65359.1"/>
    </source>
</evidence>
<dbReference type="Proteomes" id="UP000267128">
    <property type="component" value="Unassembled WGS sequence"/>
</dbReference>
<organism evidence="1 2">
    <name type="scientific">Nocardioides marmoriginsengisoli</name>
    <dbReference type="NCBI Taxonomy" id="661483"/>
    <lineage>
        <taxon>Bacteria</taxon>
        <taxon>Bacillati</taxon>
        <taxon>Actinomycetota</taxon>
        <taxon>Actinomycetes</taxon>
        <taxon>Propionibacteriales</taxon>
        <taxon>Nocardioidaceae</taxon>
        <taxon>Nocardioides</taxon>
    </lineage>
</organism>
<protein>
    <submittedName>
        <fullName evidence="1">Uncharacterized protein</fullName>
    </submittedName>
</protein>
<dbReference type="EMBL" id="RJSE01000003">
    <property type="protein sequence ID" value="RNL65359.1"/>
    <property type="molecule type" value="Genomic_DNA"/>
</dbReference>
<sequence>MSIRRPPYDQQPIDSDAALTARWDSYLEPEPFRFRALWLLFIDPAGRPAGPVITIDDVPDGPYDMSSDDLVTLCRNILDGPGGGGPDGGGSVALLMSRTGVGPWTVSDRAWGRFLQRAADEIGGRQWPVHRAHRRTLEEFVLPERAGSLAPGGSQEHAS</sequence>
<accession>A0A3N0CPU4</accession>
<dbReference type="OrthoDB" id="4373027at2"/>
<proteinExistence type="predicted"/>
<evidence type="ECO:0000313" key="2">
    <source>
        <dbReference type="Proteomes" id="UP000267128"/>
    </source>
</evidence>
<name>A0A3N0CPU4_9ACTN</name>
<keyword evidence="2" id="KW-1185">Reference proteome</keyword>
<reference evidence="1 2" key="1">
    <citation type="submission" date="2018-11" db="EMBL/GenBank/DDBJ databases">
        <authorList>
            <person name="Li F."/>
        </authorList>
    </citation>
    <scope>NUCLEOTIDE SEQUENCE [LARGE SCALE GENOMIC DNA]</scope>
    <source>
        <strain evidence="1 2">Gsoil 097</strain>
    </source>
</reference>
<dbReference type="AlphaFoldDB" id="A0A3N0CPU4"/>
<comment type="caution">
    <text evidence="1">The sequence shown here is derived from an EMBL/GenBank/DDBJ whole genome shotgun (WGS) entry which is preliminary data.</text>
</comment>
<gene>
    <name evidence="1" type="ORF">EFK50_05215</name>
</gene>